<dbReference type="PANTHER" id="PTHR14667:SF2">
    <property type="entry name" value="BARDET-BIEDL SYNDROME 10 PROTEIN"/>
    <property type="match status" value="1"/>
</dbReference>
<name>A0A9D3RHE7_ANGAN</name>
<gene>
    <name evidence="1" type="ORF">ANANG_G00308200</name>
</gene>
<sequence length="97" mass="10489">MKGVQRVELGTLLQVTQALEAVVGPCFGPSGGQVLFTRDSGEVLITRDGRRILTSLRLDHPVASSSSPSCTLRQACCPWTSCFTPTSAARRNTARRR</sequence>
<accession>A0A9D3RHE7</accession>
<feature type="non-terminal residue" evidence="1">
    <location>
        <position position="1"/>
    </location>
</feature>
<dbReference type="SUPFAM" id="SSF48592">
    <property type="entry name" value="GroEL equatorial domain-like"/>
    <property type="match status" value="1"/>
</dbReference>
<dbReference type="PANTHER" id="PTHR14667">
    <property type="entry name" value="BARDET-BIEDL SYNDROME 10 PROTEIN"/>
    <property type="match status" value="1"/>
</dbReference>
<keyword evidence="2" id="KW-1185">Reference proteome</keyword>
<evidence type="ECO:0000313" key="2">
    <source>
        <dbReference type="Proteomes" id="UP001044222"/>
    </source>
</evidence>
<dbReference type="InterPro" id="IPR027413">
    <property type="entry name" value="GROEL-like_equatorial_sf"/>
</dbReference>
<reference evidence="1" key="1">
    <citation type="submission" date="2021-01" db="EMBL/GenBank/DDBJ databases">
        <title>A chromosome-scale assembly of European eel, Anguilla anguilla.</title>
        <authorList>
            <person name="Henkel C."/>
            <person name="Jong-Raadsen S.A."/>
            <person name="Dufour S."/>
            <person name="Weltzien F.-A."/>
            <person name="Palstra A.P."/>
            <person name="Pelster B."/>
            <person name="Spaink H.P."/>
            <person name="Van Den Thillart G.E."/>
            <person name="Jansen H."/>
            <person name="Zahm M."/>
            <person name="Klopp C."/>
            <person name="Cedric C."/>
            <person name="Louis A."/>
            <person name="Berthelot C."/>
            <person name="Parey E."/>
            <person name="Roest Crollius H."/>
            <person name="Montfort J."/>
            <person name="Robinson-Rechavi M."/>
            <person name="Bucao C."/>
            <person name="Bouchez O."/>
            <person name="Gislard M."/>
            <person name="Lluch J."/>
            <person name="Milhes M."/>
            <person name="Lampietro C."/>
            <person name="Lopez Roques C."/>
            <person name="Donnadieu C."/>
            <person name="Braasch I."/>
            <person name="Desvignes T."/>
            <person name="Postlethwait J."/>
            <person name="Bobe J."/>
            <person name="Guiguen Y."/>
            <person name="Dirks R."/>
        </authorList>
    </citation>
    <scope>NUCLEOTIDE SEQUENCE</scope>
    <source>
        <strain evidence="1">Tag_6206</strain>
        <tissue evidence="1">Liver</tissue>
    </source>
</reference>
<dbReference type="AlphaFoldDB" id="A0A9D3RHE7"/>
<dbReference type="Gene3D" id="1.10.560.10">
    <property type="entry name" value="GroEL-like equatorial domain"/>
    <property type="match status" value="1"/>
</dbReference>
<comment type="caution">
    <text evidence="1">The sequence shown here is derived from an EMBL/GenBank/DDBJ whole genome shotgun (WGS) entry which is preliminary data.</text>
</comment>
<dbReference type="EMBL" id="JAFIRN010000019">
    <property type="protein sequence ID" value="KAG5830249.1"/>
    <property type="molecule type" value="Genomic_DNA"/>
</dbReference>
<protein>
    <submittedName>
        <fullName evidence="1">Uncharacterized protein</fullName>
    </submittedName>
</protein>
<dbReference type="InterPro" id="IPR042619">
    <property type="entry name" value="BBS10"/>
</dbReference>
<dbReference type="Proteomes" id="UP001044222">
    <property type="component" value="Chromosome 19"/>
</dbReference>
<dbReference type="GO" id="GO:0051131">
    <property type="term" value="P:chaperone-mediated protein complex assembly"/>
    <property type="evidence" value="ECO:0007669"/>
    <property type="project" value="InterPro"/>
</dbReference>
<proteinExistence type="predicted"/>
<evidence type="ECO:0000313" key="1">
    <source>
        <dbReference type="EMBL" id="KAG5830249.1"/>
    </source>
</evidence>
<organism evidence="1 2">
    <name type="scientific">Anguilla anguilla</name>
    <name type="common">European freshwater eel</name>
    <name type="synonym">Muraena anguilla</name>
    <dbReference type="NCBI Taxonomy" id="7936"/>
    <lineage>
        <taxon>Eukaryota</taxon>
        <taxon>Metazoa</taxon>
        <taxon>Chordata</taxon>
        <taxon>Craniata</taxon>
        <taxon>Vertebrata</taxon>
        <taxon>Euteleostomi</taxon>
        <taxon>Actinopterygii</taxon>
        <taxon>Neopterygii</taxon>
        <taxon>Teleostei</taxon>
        <taxon>Anguilliformes</taxon>
        <taxon>Anguillidae</taxon>
        <taxon>Anguilla</taxon>
    </lineage>
</organism>